<dbReference type="InterPro" id="IPR012941">
    <property type="entry name" value="Phe_hydrox_C_dim_dom"/>
</dbReference>
<comment type="caution">
    <text evidence="7">The sequence shown here is derived from an EMBL/GenBank/DDBJ whole genome shotgun (WGS) entry which is preliminary data.</text>
</comment>
<dbReference type="GO" id="GO:0016709">
    <property type="term" value="F:oxidoreductase activity, acting on paired donors, with incorporation or reduction of molecular oxygen, NAD(P)H as one donor, and incorporation of one atom of oxygen"/>
    <property type="evidence" value="ECO:0007669"/>
    <property type="project" value="UniProtKB-ARBA"/>
</dbReference>
<dbReference type="Pfam" id="PF01494">
    <property type="entry name" value="FAD_binding_3"/>
    <property type="match status" value="1"/>
</dbReference>
<dbReference type="GO" id="GO:0071949">
    <property type="term" value="F:FAD binding"/>
    <property type="evidence" value="ECO:0007669"/>
    <property type="project" value="InterPro"/>
</dbReference>
<dbReference type="Proteomes" id="UP001212997">
    <property type="component" value="Unassembled WGS sequence"/>
</dbReference>
<dbReference type="SUPFAM" id="SSF54373">
    <property type="entry name" value="FAD-linked reductases, C-terminal domain"/>
    <property type="match status" value="1"/>
</dbReference>
<reference evidence="7" key="1">
    <citation type="submission" date="2022-07" db="EMBL/GenBank/DDBJ databases">
        <title>Genome Sequence of Physisporinus lineatus.</title>
        <authorList>
            <person name="Buettner E."/>
        </authorList>
    </citation>
    <scope>NUCLEOTIDE SEQUENCE</scope>
    <source>
        <strain evidence="7">VT162</strain>
    </source>
</reference>
<keyword evidence="4" id="KW-0560">Oxidoreductase</keyword>
<evidence type="ECO:0000256" key="2">
    <source>
        <dbReference type="ARBA" id="ARBA00022630"/>
    </source>
</evidence>
<proteinExistence type="inferred from homology"/>
<sequence>MANSSIVESKVDVLVIGAGPAGLMCAQGLKRAGVDVRVIDRRPKKIAAGQADGIQPRTIEVLQSYGLAERLLREGNQMHMARTDRTPDVTAPTARYPFEVTLHQGAIEAIFMDSMRSMGLEIDRPVVPTSLEISTDEAELLDPQSHPVKVVLKRLEPEEGQNETEVVRAKFVVGADGAHSWVRKTLGITMDGEQTNYIWGVVDLIPSTDFPDIRSKCAIHSNNGSCMIIPREGDKVRLYIQLSDKEAGVNSETGRVDKDKIGAEQLMEVARESFKPYRIEKIGEFDWWTIYIIGQRVASKFSVKERVFIAGDACHTHSPKAVWKMTHVLRGWADISLLKTYEFERRKYAQDLIAFDKEFSALFSDKPKTELNQNGVTHEQFLRAFQTYGSFTSGIGIHYAPSSIVQAEHQPQSAQQTIGMRILPHVFIRAADARPFEIQDLLPADTRFKILIFAGNTNDEVQKARLGKLAEDLGREGGLLKRYGRGDGSGIGNNLRWWDGKGVGRDVFDVLVIGSKGKEKVNYTDIPEVLRSHWSKVLLDDTDMYVRTGGGGYGHYGIDPEKGTIVVVRPDGYVGAMAPFEEIGDLEAYFSAFMKS</sequence>
<gene>
    <name evidence="7" type="ORF">NLI96_g6561</name>
</gene>
<dbReference type="InterPro" id="IPR036249">
    <property type="entry name" value="Thioredoxin-like_sf"/>
</dbReference>
<dbReference type="SUPFAM" id="SSF51905">
    <property type="entry name" value="FAD/NAD(P)-binding domain"/>
    <property type="match status" value="1"/>
</dbReference>
<dbReference type="AlphaFoldDB" id="A0AAD5V0P3"/>
<dbReference type="EMBL" id="JANAWD010000243">
    <property type="protein sequence ID" value="KAJ3483062.1"/>
    <property type="molecule type" value="Genomic_DNA"/>
</dbReference>
<dbReference type="InterPro" id="IPR002938">
    <property type="entry name" value="FAD-bd"/>
</dbReference>
<protein>
    <recommendedName>
        <fullName evidence="9">FAD binding domain-containing protein</fullName>
    </recommendedName>
</protein>
<evidence type="ECO:0000259" key="6">
    <source>
        <dbReference type="Pfam" id="PF07976"/>
    </source>
</evidence>
<evidence type="ECO:0000256" key="1">
    <source>
        <dbReference type="ARBA" id="ARBA00007801"/>
    </source>
</evidence>
<dbReference type="InterPro" id="IPR050641">
    <property type="entry name" value="RIFMO-like"/>
</dbReference>
<dbReference type="InterPro" id="IPR038220">
    <property type="entry name" value="PHOX_C_sf"/>
</dbReference>
<dbReference type="PANTHER" id="PTHR43004">
    <property type="entry name" value="TRK SYSTEM POTASSIUM UPTAKE PROTEIN"/>
    <property type="match status" value="1"/>
</dbReference>
<evidence type="ECO:0000259" key="5">
    <source>
        <dbReference type="Pfam" id="PF01494"/>
    </source>
</evidence>
<evidence type="ECO:0000256" key="4">
    <source>
        <dbReference type="ARBA" id="ARBA00023002"/>
    </source>
</evidence>
<feature type="domain" description="FAD-binding" evidence="5">
    <location>
        <begin position="10"/>
        <end position="355"/>
    </location>
</feature>
<dbReference type="SUPFAM" id="SSF52833">
    <property type="entry name" value="Thioredoxin-like"/>
    <property type="match status" value="1"/>
</dbReference>
<evidence type="ECO:0008006" key="9">
    <source>
        <dbReference type="Google" id="ProtNLM"/>
    </source>
</evidence>
<dbReference type="Gene3D" id="3.30.9.10">
    <property type="entry name" value="D-Amino Acid Oxidase, subunit A, domain 2"/>
    <property type="match status" value="1"/>
</dbReference>
<dbReference type="InterPro" id="IPR036188">
    <property type="entry name" value="FAD/NAD-bd_sf"/>
</dbReference>
<evidence type="ECO:0000313" key="7">
    <source>
        <dbReference type="EMBL" id="KAJ3483062.1"/>
    </source>
</evidence>
<dbReference type="Gene3D" id="3.40.30.20">
    <property type="match status" value="1"/>
</dbReference>
<keyword evidence="3" id="KW-0274">FAD</keyword>
<dbReference type="PRINTS" id="PR00420">
    <property type="entry name" value="RNGMNOXGNASE"/>
</dbReference>
<dbReference type="Gene3D" id="3.50.50.60">
    <property type="entry name" value="FAD/NAD(P)-binding domain"/>
    <property type="match status" value="1"/>
</dbReference>
<evidence type="ECO:0000313" key="8">
    <source>
        <dbReference type="Proteomes" id="UP001212997"/>
    </source>
</evidence>
<organism evidence="7 8">
    <name type="scientific">Meripilus lineatus</name>
    <dbReference type="NCBI Taxonomy" id="2056292"/>
    <lineage>
        <taxon>Eukaryota</taxon>
        <taxon>Fungi</taxon>
        <taxon>Dikarya</taxon>
        <taxon>Basidiomycota</taxon>
        <taxon>Agaricomycotina</taxon>
        <taxon>Agaricomycetes</taxon>
        <taxon>Polyporales</taxon>
        <taxon>Meripilaceae</taxon>
        <taxon>Meripilus</taxon>
    </lineage>
</organism>
<dbReference type="Pfam" id="PF07976">
    <property type="entry name" value="Phe_hydrox_dim"/>
    <property type="match status" value="1"/>
</dbReference>
<evidence type="ECO:0000256" key="3">
    <source>
        <dbReference type="ARBA" id="ARBA00022827"/>
    </source>
</evidence>
<comment type="similarity">
    <text evidence="1">Belongs to the PheA/TfdB FAD monooxygenase family.</text>
</comment>
<accession>A0AAD5V0P3</accession>
<dbReference type="CDD" id="cd02979">
    <property type="entry name" value="PHOX_C"/>
    <property type="match status" value="1"/>
</dbReference>
<name>A0AAD5V0P3_9APHY</name>
<keyword evidence="2" id="KW-0285">Flavoprotein</keyword>
<feature type="domain" description="Phenol hydroxylase-like C-terminal dimerisation" evidence="6">
    <location>
        <begin position="397"/>
        <end position="595"/>
    </location>
</feature>
<keyword evidence="8" id="KW-1185">Reference proteome</keyword>
<dbReference type="PANTHER" id="PTHR43004:SF20">
    <property type="entry name" value="2-MONOOXYGENASE, PUTATIVE (AFU_ORTHOLOGUE AFUA_1G13660)-RELATED"/>
    <property type="match status" value="1"/>
</dbReference>